<proteinExistence type="predicted"/>
<organism evidence="1 2">
    <name type="scientific">Acaulospora colombiana</name>
    <dbReference type="NCBI Taxonomy" id="27376"/>
    <lineage>
        <taxon>Eukaryota</taxon>
        <taxon>Fungi</taxon>
        <taxon>Fungi incertae sedis</taxon>
        <taxon>Mucoromycota</taxon>
        <taxon>Glomeromycotina</taxon>
        <taxon>Glomeromycetes</taxon>
        <taxon>Diversisporales</taxon>
        <taxon>Acaulosporaceae</taxon>
        <taxon>Acaulospora</taxon>
    </lineage>
</organism>
<gene>
    <name evidence="1" type="ORF">ACOLOM_LOCUS14380</name>
</gene>
<evidence type="ECO:0000313" key="1">
    <source>
        <dbReference type="EMBL" id="CAG8782415.1"/>
    </source>
</evidence>
<feature type="non-terminal residue" evidence="1">
    <location>
        <position position="171"/>
    </location>
</feature>
<keyword evidence="2" id="KW-1185">Reference proteome</keyword>
<dbReference type="Proteomes" id="UP000789525">
    <property type="component" value="Unassembled WGS sequence"/>
</dbReference>
<evidence type="ECO:0000313" key="2">
    <source>
        <dbReference type="Proteomes" id="UP000789525"/>
    </source>
</evidence>
<sequence>VKILHKDADPFSNLHTSIDNGSLVSVVIPLSSSKNILIPAIPHLYKISNNRCASVVIHVAVGRNPSNNIGDYTDVMALRQTGCALLHSTGVQETIDLALIAHALSIKVGIPVIHFFDGDDKNSSVEKIAGPEHDIIRKLITESDVAKYRDQLKTAINSAERYFTTRESKAN</sequence>
<name>A0ACA9R981_9GLOM</name>
<reference evidence="1" key="1">
    <citation type="submission" date="2021-06" db="EMBL/GenBank/DDBJ databases">
        <authorList>
            <person name="Kallberg Y."/>
            <person name="Tangrot J."/>
            <person name="Rosling A."/>
        </authorList>
    </citation>
    <scope>NUCLEOTIDE SEQUENCE</scope>
    <source>
        <strain evidence="1">CL356</strain>
    </source>
</reference>
<feature type="non-terminal residue" evidence="1">
    <location>
        <position position="1"/>
    </location>
</feature>
<dbReference type="EMBL" id="CAJVPT010072960">
    <property type="protein sequence ID" value="CAG8782415.1"/>
    <property type="molecule type" value="Genomic_DNA"/>
</dbReference>
<protein>
    <submittedName>
        <fullName evidence="1">13875_t:CDS:1</fullName>
    </submittedName>
</protein>
<comment type="caution">
    <text evidence="1">The sequence shown here is derived from an EMBL/GenBank/DDBJ whole genome shotgun (WGS) entry which is preliminary data.</text>
</comment>
<accession>A0ACA9R981</accession>